<comment type="caution">
    <text evidence="1">The sequence shown here is derived from an EMBL/GenBank/DDBJ whole genome shotgun (WGS) entry which is preliminary data.</text>
</comment>
<evidence type="ECO:0000313" key="2">
    <source>
        <dbReference type="Proteomes" id="UP000828390"/>
    </source>
</evidence>
<accession>A0A9D4J822</accession>
<sequence length="51" mass="5966">MVETQSTTLLLIMRTLQRLPMPTLKRHIMAASTMKRMQQNITMKVSIMETM</sequence>
<organism evidence="1 2">
    <name type="scientific">Dreissena polymorpha</name>
    <name type="common">Zebra mussel</name>
    <name type="synonym">Mytilus polymorpha</name>
    <dbReference type="NCBI Taxonomy" id="45954"/>
    <lineage>
        <taxon>Eukaryota</taxon>
        <taxon>Metazoa</taxon>
        <taxon>Spiralia</taxon>
        <taxon>Lophotrochozoa</taxon>
        <taxon>Mollusca</taxon>
        <taxon>Bivalvia</taxon>
        <taxon>Autobranchia</taxon>
        <taxon>Heteroconchia</taxon>
        <taxon>Euheterodonta</taxon>
        <taxon>Imparidentia</taxon>
        <taxon>Neoheterodontei</taxon>
        <taxon>Myida</taxon>
        <taxon>Dreissenoidea</taxon>
        <taxon>Dreissenidae</taxon>
        <taxon>Dreissena</taxon>
    </lineage>
</organism>
<reference evidence="1" key="2">
    <citation type="submission" date="2020-11" db="EMBL/GenBank/DDBJ databases">
        <authorList>
            <person name="McCartney M.A."/>
            <person name="Auch B."/>
            <person name="Kono T."/>
            <person name="Mallez S."/>
            <person name="Becker A."/>
            <person name="Gohl D.M."/>
            <person name="Silverstein K.A.T."/>
            <person name="Koren S."/>
            <person name="Bechman K.B."/>
            <person name="Herman A."/>
            <person name="Abrahante J.E."/>
            <person name="Garbe J."/>
        </authorList>
    </citation>
    <scope>NUCLEOTIDE SEQUENCE</scope>
    <source>
        <strain evidence="1">Duluth1</strain>
        <tissue evidence="1">Whole animal</tissue>
    </source>
</reference>
<keyword evidence="2" id="KW-1185">Reference proteome</keyword>
<evidence type="ECO:0000313" key="1">
    <source>
        <dbReference type="EMBL" id="KAH3798532.1"/>
    </source>
</evidence>
<reference evidence="1" key="1">
    <citation type="journal article" date="2019" name="bioRxiv">
        <title>The Genome of the Zebra Mussel, Dreissena polymorpha: A Resource for Invasive Species Research.</title>
        <authorList>
            <person name="McCartney M.A."/>
            <person name="Auch B."/>
            <person name="Kono T."/>
            <person name="Mallez S."/>
            <person name="Zhang Y."/>
            <person name="Obille A."/>
            <person name="Becker A."/>
            <person name="Abrahante J.E."/>
            <person name="Garbe J."/>
            <person name="Badalamenti J.P."/>
            <person name="Herman A."/>
            <person name="Mangelson H."/>
            <person name="Liachko I."/>
            <person name="Sullivan S."/>
            <person name="Sone E.D."/>
            <person name="Koren S."/>
            <person name="Silverstein K.A.T."/>
            <person name="Beckman K.B."/>
            <person name="Gohl D.M."/>
        </authorList>
    </citation>
    <scope>NUCLEOTIDE SEQUENCE</scope>
    <source>
        <strain evidence="1">Duluth1</strain>
        <tissue evidence="1">Whole animal</tissue>
    </source>
</reference>
<dbReference type="Proteomes" id="UP000828390">
    <property type="component" value="Unassembled WGS sequence"/>
</dbReference>
<proteinExistence type="predicted"/>
<protein>
    <submittedName>
        <fullName evidence="1">Uncharacterized protein</fullName>
    </submittedName>
</protein>
<gene>
    <name evidence="1" type="ORF">DPMN_152132</name>
</gene>
<dbReference type="AlphaFoldDB" id="A0A9D4J822"/>
<dbReference type="EMBL" id="JAIWYP010000007">
    <property type="protein sequence ID" value="KAH3798532.1"/>
    <property type="molecule type" value="Genomic_DNA"/>
</dbReference>
<name>A0A9D4J822_DREPO</name>